<dbReference type="InterPro" id="IPR022136">
    <property type="entry name" value="DUF3668"/>
</dbReference>
<evidence type="ECO:0000256" key="1">
    <source>
        <dbReference type="SAM" id="MobiDB-lite"/>
    </source>
</evidence>
<protein>
    <recommendedName>
        <fullName evidence="2">DUF3668 domain-containing protein</fullName>
    </recommendedName>
</protein>
<dbReference type="Pfam" id="PF12416">
    <property type="entry name" value="DUF3668"/>
    <property type="match status" value="1"/>
</dbReference>
<feature type="domain" description="DUF3668" evidence="2">
    <location>
        <begin position="227"/>
        <end position="355"/>
    </location>
</feature>
<dbReference type="EMBL" id="NCKW01011315">
    <property type="protein sequence ID" value="POM63758.1"/>
    <property type="molecule type" value="Genomic_DNA"/>
</dbReference>
<evidence type="ECO:0000313" key="4">
    <source>
        <dbReference type="Proteomes" id="UP000237271"/>
    </source>
</evidence>
<dbReference type="OrthoDB" id="332250at2759"/>
<keyword evidence="4" id="KW-1185">Reference proteome</keyword>
<organism evidence="3 4">
    <name type="scientific">Phytophthora palmivora</name>
    <dbReference type="NCBI Taxonomy" id="4796"/>
    <lineage>
        <taxon>Eukaryota</taxon>
        <taxon>Sar</taxon>
        <taxon>Stramenopiles</taxon>
        <taxon>Oomycota</taxon>
        <taxon>Peronosporomycetes</taxon>
        <taxon>Peronosporales</taxon>
        <taxon>Peronosporaceae</taxon>
        <taxon>Phytophthora</taxon>
    </lineage>
</organism>
<feature type="region of interest" description="Disordered" evidence="1">
    <location>
        <begin position="48"/>
        <end position="75"/>
    </location>
</feature>
<feature type="region of interest" description="Disordered" evidence="1">
    <location>
        <begin position="399"/>
        <end position="427"/>
    </location>
</feature>
<sequence length="646" mass="71449">MDNTPWTYTVSALQVRMLRIPVTESAAIRELRVFTTIDKQAAQSRGSKWKQERYSVEGEPSLQSTKKRGRRGRSPRRVERYRRSGLIEEAKWVRGDGKLLWTFPMEKFRRLKAYTPRIKAFVYGIGEAGVVNHSRTQAENLARQEKEGSILSFGWFFLDLRTPDLPERWLKLQNSPFGGEILITSTFSPMEISPTQSDMKAIDKIPNARGQRGAAAVSTMSTIISGESGEYLQIGNGQDVFVLSVFIQAALNIAKVVEISMGKNQQDLGETGFWLSYSLFDVIVQTDVFYNLSSAEFPPIRDSFRVKSNLKDMTDCISSLESLTVFLCTDNHVLAGVEIPLRPLLSNRLFAINEDTPRSGDKSEIKGDFSFPDFNEAVISASFSVELVEIKSSKSALAKQTDKANQAEDPDEATTEQDVHTDTSPAKGGVAPAEQILLKLDHLQLKLSILSPFIGKESISVEATLGEESISGDLVLCSYTKQQTFATCPALGIILENASDELAMSTPIHIRCYSSISKRLVAASAEVAKVDQDDKGYPKTIVLAMLNESKESAGKCVLSCTRGRDARQKLSESLSDVKGNKRHYRICLKLKSVRDVEISGGYSLRYQNPFLSSASSKYASYDKASSVRDDLPNGAAFSQLAVNGLQ</sequence>
<accession>A0A2P4XDY3</accession>
<proteinExistence type="predicted"/>
<feature type="compositionally biased region" description="Basic residues" evidence="1">
    <location>
        <begin position="65"/>
        <end position="75"/>
    </location>
</feature>
<gene>
    <name evidence="3" type="ORF">PHPALM_20800</name>
</gene>
<name>A0A2P4XDY3_9STRA</name>
<evidence type="ECO:0000259" key="2">
    <source>
        <dbReference type="Pfam" id="PF12416"/>
    </source>
</evidence>
<reference evidence="3 4" key="1">
    <citation type="journal article" date="2017" name="Genome Biol. Evol.">
        <title>Phytophthora megakarya and P. palmivora, closely related causal agents of cacao black pod rot, underwent increases in genome sizes and gene numbers by different mechanisms.</title>
        <authorList>
            <person name="Ali S.S."/>
            <person name="Shao J."/>
            <person name="Lary D.J."/>
            <person name="Kronmiller B."/>
            <person name="Shen D."/>
            <person name="Strem M.D."/>
            <person name="Amoako-Attah I."/>
            <person name="Akrofi A.Y."/>
            <person name="Begoude B.A."/>
            <person name="Ten Hoopen G.M."/>
            <person name="Coulibaly K."/>
            <person name="Kebe B.I."/>
            <person name="Melnick R.L."/>
            <person name="Guiltinan M.J."/>
            <person name="Tyler B.M."/>
            <person name="Meinhardt L.W."/>
            <person name="Bailey B.A."/>
        </authorList>
    </citation>
    <scope>NUCLEOTIDE SEQUENCE [LARGE SCALE GENOMIC DNA]</scope>
    <source>
        <strain evidence="4">sbr112.9</strain>
    </source>
</reference>
<comment type="caution">
    <text evidence="3">The sequence shown here is derived from an EMBL/GenBank/DDBJ whole genome shotgun (WGS) entry which is preliminary data.</text>
</comment>
<evidence type="ECO:0000313" key="3">
    <source>
        <dbReference type="EMBL" id="POM63758.1"/>
    </source>
</evidence>
<dbReference type="AlphaFoldDB" id="A0A2P4XDY3"/>
<dbReference type="Proteomes" id="UP000237271">
    <property type="component" value="Unassembled WGS sequence"/>
</dbReference>